<dbReference type="Gene3D" id="3.40.50.300">
    <property type="entry name" value="P-loop containing nucleotide triphosphate hydrolases"/>
    <property type="match status" value="1"/>
</dbReference>
<reference evidence="6" key="2">
    <citation type="submission" date="2025-09" db="UniProtKB">
        <authorList>
            <consortium name="Ensembl"/>
        </authorList>
    </citation>
    <scope>IDENTIFICATION</scope>
</reference>
<dbReference type="Ensembl" id="ENSCVAT00000001652.1">
    <property type="protein sequence ID" value="ENSCVAP00000008421.1"/>
    <property type="gene ID" value="ENSCVAG00000010232.1"/>
</dbReference>
<dbReference type="PANTHER" id="PTHR10903">
    <property type="entry name" value="GTPASE, IMAP FAMILY MEMBER-RELATED"/>
    <property type="match status" value="1"/>
</dbReference>
<dbReference type="OMA" id="HRMIKEK"/>
<dbReference type="Pfam" id="PF04548">
    <property type="entry name" value="AIG1"/>
    <property type="match status" value="1"/>
</dbReference>
<feature type="coiled-coil region" evidence="4">
    <location>
        <begin position="198"/>
        <end position="237"/>
    </location>
</feature>
<dbReference type="GeneTree" id="ENSGT01120000271858"/>
<evidence type="ECO:0000256" key="2">
    <source>
        <dbReference type="ARBA" id="ARBA00022741"/>
    </source>
</evidence>
<evidence type="ECO:0000256" key="1">
    <source>
        <dbReference type="ARBA" id="ARBA00008535"/>
    </source>
</evidence>
<organism evidence="6 7">
    <name type="scientific">Cyprinodon variegatus</name>
    <name type="common">Sheepshead minnow</name>
    <dbReference type="NCBI Taxonomy" id="28743"/>
    <lineage>
        <taxon>Eukaryota</taxon>
        <taxon>Metazoa</taxon>
        <taxon>Chordata</taxon>
        <taxon>Craniata</taxon>
        <taxon>Vertebrata</taxon>
        <taxon>Euteleostomi</taxon>
        <taxon>Actinopterygii</taxon>
        <taxon>Neopterygii</taxon>
        <taxon>Teleostei</taxon>
        <taxon>Neoteleostei</taxon>
        <taxon>Acanthomorphata</taxon>
        <taxon>Ovalentaria</taxon>
        <taxon>Atherinomorphae</taxon>
        <taxon>Cyprinodontiformes</taxon>
        <taxon>Cyprinodontidae</taxon>
        <taxon>Cyprinodon</taxon>
    </lineage>
</organism>
<evidence type="ECO:0000259" key="5">
    <source>
        <dbReference type="PROSITE" id="PS51720"/>
    </source>
</evidence>
<dbReference type="Proteomes" id="UP000265020">
    <property type="component" value="Unassembled WGS sequence"/>
</dbReference>
<protein>
    <recommendedName>
        <fullName evidence="5">AIG1-type G domain-containing protein</fullName>
    </recommendedName>
</protein>
<dbReference type="SUPFAM" id="SSF52540">
    <property type="entry name" value="P-loop containing nucleoside triphosphate hydrolases"/>
    <property type="match status" value="1"/>
</dbReference>
<dbReference type="CDD" id="cd01852">
    <property type="entry name" value="AIG1"/>
    <property type="match status" value="1"/>
</dbReference>
<name>A0A3Q2CRY2_CYPVA</name>
<dbReference type="PROSITE" id="PS51720">
    <property type="entry name" value="G_AIG1"/>
    <property type="match status" value="1"/>
</dbReference>
<proteinExistence type="inferred from homology"/>
<evidence type="ECO:0000256" key="3">
    <source>
        <dbReference type="ARBA" id="ARBA00023134"/>
    </source>
</evidence>
<dbReference type="AlphaFoldDB" id="A0A3Q2CRY2"/>
<evidence type="ECO:0000313" key="6">
    <source>
        <dbReference type="Ensembl" id="ENSCVAP00000008421.1"/>
    </source>
</evidence>
<keyword evidence="3" id="KW-0342">GTP-binding</keyword>
<dbReference type="InterPro" id="IPR027417">
    <property type="entry name" value="P-loop_NTPase"/>
</dbReference>
<evidence type="ECO:0000313" key="7">
    <source>
        <dbReference type="Proteomes" id="UP000265020"/>
    </source>
</evidence>
<evidence type="ECO:0000256" key="4">
    <source>
        <dbReference type="SAM" id="Coils"/>
    </source>
</evidence>
<dbReference type="InterPro" id="IPR006703">
    <property type="entry name" value="G_AIG1"/>
</dbReference>
<sequence length="270" mass="30876">EGGAQKGVLRIVLVGKTGSGKSASGNTILGRRCFESKCSPRSLTVNCSKSVDGNQIAVIDTPGLSDTRFNEEKTVKDFSLCIPFAAPGPHIFLVVIALNRFTEEEKKSVQKIQEIFGKDADKYSMVLFTHGDLLQDTTIEEFLEESSELQELVKRCNGQYHVFSNSQSDKKPQVTELLQKIKQIVHKNGGSHYTNEMFQKAEREIVERKQRLLREKEEQMRKEREKLEREIQEKYQREMIFIYTRTEQQGAANYTGNVHKQFCLSAYIVE</sequence>
<keyword evidence="4" id="KW-0175">Coiled coil</keyword>
<keyword evidence="7" id="KW-1185">Reference proteome</keyword>
<dbReference type="GO" id="GO:0005525">
    <property type="term" value="F:GTP binding"/>
    <property type="evidence" value="ECO:0007669"/>
    <property type="project" value="UniProtKB-KW"/>
</dbReference>
<dbReference type="STRING" id="28743.ENSCVAP00000008421"/>
<dbReference type="FunFam" id="3.40.50.300:FF:000366">
    <property type="entry name" value="GTPase, IMAP family member 2"/>
    <property type="match status" value="1"/>
</dbReference>
<feature type="domain" description="AIG1-type G" evidence="5">
    <location>
        <begin position="6"/>
        <end position="202"/>
    </location>
</feature>
<keyword evidence="2" id="KW-0547">Nucleotide-binding</keyword>
<dbReference type="PANTHER" id="PTHR10903:SF112">
    <property type="entry name" value="SI:CH211-113E8.5"/>
    <property type="match status" value="1"/>
</dbReference>
<accession>A0A3Q2CRY2</accession>
<comment type="similarity">
    <text evidence="1">Belongs to the TRAFAC class TrmE-Era-EngA-EngB-Septin-like GTPase superfamily. AIG1/Toc34/Toc159-like paraseptin GTPase family. IAN subfamily.</text>
</comment>
<reference evidence="6" key="1">
    <citation type="submission" date="2025-08" db="UniProtKB">
        <authorList>
            <consortium name="Ensembl"/>
        </authorList>
    </citation>
    <scope>IDENTIFICATION</scope>
</reference>
<dbReference type="InterPro" id="IPR045058">
    <property type="entry name" value="GIMA/IAN/Toc"/>
</dbReference>